<keyword evidence="1" id="KW-0732">Signal</keyword>
<keyword evidence="3" id="KW-1185">Reference proteome</keyword>
<comment type="caution">
    <text evidence="2">The sequence shown here is derived from an EMBL/GenBank/DDBJ whole genome shotgun (WGS) entry which is preliminary data.</text>
</comment>
<dbReference type="RefSeq" id="WP_277576871.1">
    <property type="nucleotide sequence ID" value="NZ_JANRMI010000001.1"/>
</dbReference>
<sequence length="473" mass="51573">MLNTKLIKVLGLSIALMSSTAGAMSLDWSGGYRAEWTEVDKPTLGSPSGRKSYATNFLYLSPKIIAADGININTRFDILTNSFYQNSQLGEIWGLNNNSPVVTAQNQGSSAVRVSQLYLTVNQEYGALMVGRVPWEFGIGMTYNAGKGAFDHWYDTRDMIAYKIVVGDWFVMPMLGRQQSQDFGQGNTISTLGVQLQYENAENKSLIGVMMETKKGANTVLDYTTSQMNAYGANPAAAKNSLNETTTSFVLGRGFDSFGFKVEASFLQGETGLVDIYGSDVRLSGYGIAAELYFPQAQSKWDWKVKLGMATGDDPSSTGFGGFAFDKNYDVGILLFNHRLGGADFLQTDTVKQSTGSNGSALSVGNSADDESVSNAVYLAPSVNYTWTDKLDFRNTIVWAQLLNTQKNSVDAKKDLGLEWDIELVYKPHERIQWVNQIGLLFPGEAWKNGTGAGGNLSNDFTFGLASKAAISF</sequence>
<proteinExistence type="predicted"/>
<protein>
    <recommendedName>
        <fullName evidence="4">Alginate export domain-containing protein</fullName>
    </recommendedName>
</protein>
<organism evidence="2 3">
    <name type="scientific">Bdellovibrio svalbardensis</name>
    <dbReference type="NCBI Taxonomy" id="2972972"/>
    <lineage>
        <taxon>Bacteria</taxon>
        <taxon>Pseudomonadati</taxon>
        <taxon>Bdellovibrionota</taxon>
        <taxon>Bdellovibrionia</taxon>
        <taxon>Bdellovibrionales</taxon>
        <taxon>Pseudobdellovibrionaceae</taxon>
        <taxon>Bdellovibrio</taxon>
    </lineage>
</organism>
<dbReference type="Proteomes" id="UP001152321">
    <property type="component" value="Unassembled WGS sequence"/>
</dbReference>
<gene>
    <name evidence="2" type="ORF">NWE73_03415</name>
</gene>
<feature type="chain" id="PRO_5045801005" description="Alginate export domain-containing protein" evidence="1">
    <location>
        <begin position="24"/>
        <end position="473"/>
    </location>
</feature>
<feature type="signal peptide" evidence="1">
    <location>
        <begin position="1"/>
        <end position="23"/>
    </location>
</feature>
<evidence type="ECO:0000256" key="1">
    <source>
        <dbReference type="SAM" id="SignalP"/>
    </source>
</evidence>
<reference evidence="2" key="1">
    <citation type="submission" date="2022-08" db="EMBL/GenBank/DDBJ databases">
        <title>Novel Bdellovibrio Species Isolated from Svalbard: Designation Bdellovibrio svalbardensis.</title>
        <authorList>
            <person name="Mitchell R.J."/>
            <person name="Choi S.Y."/>
        </authorList>
    </citation>
    <scope>NUCLEOTIDE SEQUENCE</scope>
    <source>
        <strain evidence="2">PAP01</strain>
    </source>
</reference>
<evidence type="ECO:0000313" key="3">
    <source>
        <dbReference type="Proteomes" id="UP001152321"/>
    </source>
</evidence>
<evidence type="ECO:0008006" key="4">
    <source>
        <dbReference type="Google" id="ProtNLM"/>
    </source>
</evidence>
<name>A0ABT6DEX7_9BACT</name>
<accession>A0ABT6DEX7</accession>
<dbReference type="EMBL" id="JANRMI010000001">
    <property type="protein sequence ID" value="MDG0815396.1"/>
    <property type="molecule type" value="Genomic_DNA"/>
</dbReference>
<evidence type="ECO:0000313" key="2">
    <source>
        <dbReference type="EMBL" id="MDG0815396.1"/>
    </source>
</evidence>